<dbReference type="EMBL" id="FNFP01000001">
    <property type="protein sequence ID" value="SDK07769.1"/>
    <property type="molecule type" value="Genomic_DNA"/>
</dbReference>
<proteinExistence type="inferred from homology"/>
<comment type="similarity">
    <text evidence="2 9">Belongs to the TRAFAC class translation factor GTPase superfamily. Classic translation factor GTPase family. PrfC subfamily.</text>
</comment>
<evidence type="ECO:0000256" key="3">
    <source>
        <dbReference type="ARBA" id="ARBA00022490"/>
    </source>
</evidence>
<dbReference type="InterPro" id="IPR031157">
    <property type="entry name" value="G_TR_CS"/>
</dbReference>
<dbReference type="NCBIfam" id="TIGR00231">
    <property type="entry name" value="small_GTP"/>
    <property type="match status" value="1"/>
</dbReference>
<evidence type="ECO:0000256" key="5">
    <source>
        <dbReference type="ARBA" id="ARBA00022917"/>
    </source>
</evidence>
<dbReference type="PROSITE" id="PS00301">
    <property type="entry name" value="G_TR_1"/>
    <property type="match status" value="1"/>
</dbReference>
<dbReference type="GO" id="GO:0005829">
    <property type="term" value="C:cytosol"/>
    <property type="evidence" value="ECO:0007669"/>
    <property type="project" value="TreeGrafter"/>
</dbReference>
<dbReference type="SUPFAM" id="SSF52540">
    <property type="entry name" value="P-loop containing nucleoside triphosphate hydrolases"/>
    <property type="match status" value="1"/>
</dbReference>
<accession>A0A1G8YY13</accession>
<dbReference type="STRING" id="393762.SAMN05660472_00682"/>
<dbReference type="InterPro" id="IPR035647">
    <property type="entry name" value="EFG_III/V"/>
</dbReference>
<dbReference type="GO" id="GO:0006449">
    <property type="term" value="P:regulation of translational termination"/>
    <property type="evidence" value="ECO:0007669"/>
    <property type="project" value="UniProtKB-UniRule"/>
</dbReference>
<dbReference type="Proteomes" id="UP000198718">
    <property type="component" value="Unassembled WGS sequence"/>
</dbReference>
<keyword evidence="3 9" id="KW-0963">Cytoplasm</keyword>
<dbReference type="InterPro" id="IPR000795">
    <property type="entry name" value="T_Tr_GTP-bd_dom"/>
</dbReference>
<evidence type="ECO:0000313" key="11">
    <source>
        <dbReference type="EMBL" id="SDK07769.1"/>
    </source>
</evidence>
<evidence type="ECO:0000313" key="12">
    <source>
        <dbReference type="Proteomes" id="UP000198718"/>
    </source>
</evidence>
<keyword evidence="6 9" id="KW-0342">GTP-binding</keyword>
<keyword evidence="5 9" id="KW-0648">Protein biosynthesis</keyword>
<dbReference type="InterPro" id="IPR041732">
    <property type="entry name" value="RF3_GTP-bd"/>
</dbReference>
<dbReference type="InterPro" id="IPR038467">
    <property type="entry name" value="RF3_dom_3_sf"/>
</dbReference>
<dbReference type="InterPro" id="IPR032090">
    <property type="entry name" value="RF3_C"/>
</dbReference>
<dbReference type="SUPFAM" id="SSF54980">
    <property type="entry name" value="EF-G C-terminal domain-like"/>
    <property type="match status" value="1"/>
</dbReference>
<evidence type="ECO:0000256" key="9">
    <source>
        <dbReference type="HAMAP-Rule" id="MF_00072"/>
    </source>
</evidence>
<sequence length="530" mass="60359">MQKDFLKEVRRRRTFAIISHPDAGKTTLTEKLLLYGGAIRLAGSVKSRRAQKHAVSDWMEIEKQRGISVTSSVMQFDYNNYCINILDTPGHQDFSEDTYRTLMAADSAVMVIDFAKGVEEQTKKLFEVCKMRGIPIFTFINKLDRAGKDPFELMEEIENVLGIRSYPMNWPIGIHGNFKGVYNRQKSQIEVFNEGKHGQTVVESVVGDVTDNIFKDLVGEDLHQQLMEEIELLDVAGDNFDLNKVLKGELTPVFFGSAMTNFGVRPFLEGFLEMTTPPIARMSNKGEIDPESNNFTGFIFKIQANMNPAHRDRIAFIRICSGKFQKGMSVNHVRVNKTVKLAQPQQFLAQDRAVVEEAYPGDIIGVHDPGIFNIGDTLCQDNSKVEYEGIPAFAPEHFAKVYAKDSMKRKQFVKGIEQISEEGAIQVFKRPHAGVEELLVGVVGVLQFEVLQYRLEKEYGVDIKMQSLPYRHVRWVEKENFNYDRFSLTMDSLIAEDKYGKPVVLFENQWSIQKVEERNPGTILKRVSTK</sequence>
<dbReference type="FunFam" id="2.40.30.10:FF:000040">
    <property type="entry name" value="Peptide chain release factor 3"/>
    <property type="match status" value="1"/>
</dbReference>
<dbReference type="GO" id="GO:0005525">
    <property type="term" value="F:GTP binding"/>
    <property type="evidence" value="ECO:0007669"/>
    <property type="project" value="UniProtKB-UniRule"/>
</dbReference>
<protein>
    <recommendedName>
        <fullName evidence="8 9">Peptide chain release factor 3</fullName>
        <shortName evidence="9">RF-3</shortName>
    </recommendedName>
</protein>
<evidence type="ECO:0000259" key="10">
    <source>
        <dbReference type="PROSITE" id="PS51722"/>
    </source>
</evidence>
<dbReference type="AlphaFoldDB" id="A0A1G8YY13"/>
<feature type="binding site" evidence="9">
    <location>
        <begin position="87"/>
        <end position="91"/>
    </location>
    <ligand>
        <name>GTP</name>
        <dbReference type="ChEBI" id="CHEBI:37565"/>
    </ligand>
</feature>
<dbReference type="InterPro" id="IPR009000">
    <property type="entry name" value="Transl_B-barrel_sf"/>
</dbReference>
<dbReference type="GO" id="GO:0016150">
    <property type="term" value="F:translation release factor activity, codon nonspecific"/>
    <property type="evidence" value="ECO:0007669"/>
    <property type="project" value="TreeGrafter"/>
</dbReference>
<evidence type="ECO:0000256" key="7">
    <source>
        <dbReference type="ARBA" id="ARBA00025017"/>
    </source>
</evidence>
<reference evidence="11 12" key="1">
    <citation type="submission" date="2016-10" db="EMBL/GenBank/DDBJ databases">
        <authorList>
            <person name="de Groot N.N."/>
        </authorList>
    </citation>
    <scope>NUCLEOTIDE SEQUENCE [LARGE SCALE GENOMIC DNA]</scope>
    <source>
        <strain evidence="11 12">DSM 18346</strain>
    </source>
</reference>
<dbReference type="GO" id="GO:0003924">
    <property type="term" value="F:GTPase activity"/>
    <property type="evidence" value="ECO:0007669"/>
    <property type="project" value="InterPro"/>
</dbReference>
<dbReference type="Gene3D" id="2.40.30.10">
    <property type="entry name" value="Translation factors"/>
    <property type="match status" value="1"/>
</dbReference>
<evidence type="ECO:0000256" key="6">
    <source>
        <dbReference type="ARBA" id="ARBA00023134"/>
    </source>
</evidence>
<dbReference type="InterPro" id="IPR053905">
    <property type="entry name" value="EF-G-like_DII"/>
</dbReference>
<name>A0A1G8YY13_9FIRM</name>
<organism evidence="11 12">
    <name type="scientific">Natronincola ferrireducens</name>
    <dbReference type="NCBI Taxonomy" id="393762"/>
    <lineage>
        <taxon>Bacteria</taxon>
        <taxon>Bacillati</taxon>
        <taxon>Bacillota</taxon>
        <taxon>Clostridia</taxon>
        <taxon>Peptostreptococcales</taxon>
        <taxon>Natronincolaceae</taxon>
        <taxon>Natronincola</taxon>
    </lineage>
</organism>
<dbReference type="FunFam" id="3.40.50.300:FF:000542">
    <property type="entry name" value="Peptide chain release factor 3"/>
    <property type="match status" value="1"/>
</dbReference>
<gene>
    <name evidence="9" type="primary">prfC</name>
    <name evidence="11" type="ORF">SAMN05660472_00682</name>
</gene>
<keyword evidence="12" id="KW-1185">Reference proteome</keyword>
<dbReference type="Pfam" id="PF16658">
    <property type="entry name" value="RF3_C"/>
    <property type="match status" value="1"/>
</dbReference>
<evidence type="ECO:0000256" key="8">
    <source>
        <dbReference type="ARBA" id="ARBA00073639"/>
    </source>
</evidence>
<dbReference type="CDD" id="cd04169">
    <property type="entry name" value="RF3"/>
    <property type="match status" value="1"/>
</dbReference>
<dbReference type="CDD" id="cd03689">
    <property type="entry name" value="RF3_II"/>
    <property type="match status" value="1"/>
</dbReference>
<dbReference type="InterPro" id="IPR004548">
    <property type="entry name" value="PrfC"/>
</dbReference>
<dbReference type="SUPFAM" id="SSF50447">
    <property type="entry name" value="Translation proteins"/>
    <property type="match status" value="1"/>
</dbReference>
<evidence type="ECO:0000256" key="2">
    <source>
        <dbReference type="ARBA" id="ARBA00009978"/>
    </source>
</evidence>
<comment type="function">
    <text evidence="7 9">Increases the formation of ribosomal termination complexes and stimulates activities of RF-1 and RF-2. It binds guanine nucleotides and has strong preference for UGA stop codons. It may interact directly with the ribosome. The stimulation of RF-1 and RF-2 is significantly reduced by GTP and GDP, but not by GMP.</text>
</comment>
<dbReference type="GO" id="GO:0016149">
    <property type="term" value="F:translation release factor activity, codon specific"/>
    <property type="evidence" value="ECO:0007669"/>
    <property type="project" value="UniProtKB-UniRule"/>
</dbReference>
<dbReference type="Pfam" id="PF22042">
    <property type="entry name" value="EF-G_D2"/>
    <property type="match status" value="1"/>
</dbReference>
<dbReference type="InterPro" id="IPR027417">
    <property type="entry name" value="P-loop_NTPase"/>
</dbReference>
<dbReference type="Gene3D" id="3.30.70.3280">
    <property type="entry name" value="Peptide chain release factor 3, domain III"/>
    <property type="match status" value="1"/>
</dbReference>
<dbReference type="NCBIfam" id="NF001964">
    <property type="entry name" value="PRK00741.1"/>
    <property type="match status" value="1"/>
</dbReference>
<dbReference type="HAMAP" id="MF_00072">
    <property type="entry name" value="Rel_fac_3"/>
    <property type="match status" value="1"/>
</dbReference>
<dbReference type="Pfam" id="PF00009">
    <property type="entry name" value="GTP_EFTU"/>
    <property type="match status" value="1"/>
</dbReference>
<comment type="subcellular location">
    <subcellularLocation>
        <location evidence="1 9">Cytoplasm</location>
    </subcellularLocation>
</comment>
<feature type="binding site" evidence="9">
    <location>
        <begin position="141"/>
        <end position="144"/>
    </location>
    <ligand>
        <name>GTP</name>
        <dbReference type="ChEBI" id="CHEBI:37565"/>
    </ligand>
</feature>
<dbReference type="InterPro" id="IPR005225">
    <property type="entry name" value="Small_GTP-bd"/>
</dbReference>
<feature type="domain" description="Tr-type G" evidence="10">
    <location>
        <begin position="10"/>
        <end position="279"/>
    </location>
</feature>
<dbReference type="PANTHER" id="PTHR43556:SF2">
    <property type="entry name" value="PEPTIDE CHAIN RELEASE FACTOR RF3"/>
    <property type="match status" value="1"/>
</dbReference>
<dbReference type="RefSeq" id="WP_090550274.1">
    <property type="nucleotide sequence ID" value="NZ_FNFP01000001.1"/>
</dbReference>
<dbReference type="Gene3D" id="3.40.50.300">
    <property type="entry name" value="P-loop containing nucleotide triphosphate hydrolases"/>
    <property type="match status" value="1"/>
</dbReference>
<feature type="binding site" evidence="9">
    <location>
        <begin position="19"/>
        <end position="26"/>
    </location>
    <ligand>
        <name>GTP</name>
        <dbReference type="ChEBI" id="CHEBI:37565"/>
    </ligand>
</feature>
<dbReference type="PRINTS" id="PR00315">
    <property type="entry name" value="ELONGATNFCT"/>
</dbReference>
<keyword evidence="4 9" id="KW-0547">Nucleotide-binding</keyword>
<evidence type="ECO:0000256" key="4">
    <source>
        <dbReference type="ARBA" id="ARBA00022741"/>
    </source>
</evidence>
<dbReference type="PANTHER" id="PTHR43556">
    <property type="entry name" value="PEPTIDE CHAIN RELEASE FACTOR RF3"/>
    <property type="match status" value="1"/>
</dbReference>
<dbReference type="PROSITE" id="PS51722">
    <property type="entry name" value="G_TR_2"/>
    <property type="match status" value="1"/>
</dbReference>
<dbReference type="NCBIfam" id="TIGR00503">
    <property type="entry name" value="prfC"/>
    <property type="match status" value="1"/>
</dbReference>
<evidence type="ECO:0000256" key="1">
    <source>
        <dbReference type="ARBA" id="ARBA00004496"/>
    </source>
</evidence>
<dbReference type="FunFam" id="3.30.70.3280:FF:000001">
    <property type="entry name" value="Peptide chain release factor 3"/>
    <property type="match status" value="1"/>
</dbReference>
<dbReference type="OrthoDB" id="9804431at2"/>